<dbReference type="STRING" id="693.AKJ17_08335"/>
<dbReference type="SUPFAM" id="SSF46689">
    <property type="entry name" value="Homeodomain-like"/>
    <property type="match status" value="2"/>
</dbReference>
<dbReference type="PANTHER" id="PTHR43280">
    <property type="entry name" value="ARAC-FAMILY TRANSCRIPTIONAL REGULATOR"/>
    <property type="match status" value="1"/>
</dbReference>
<dbReference type="PRINTS" id="PR00032">
    <property type="entry name" value="HTHARAC"/>
</dbReference>
<keyword evidence="1" id="KW-0805">Transcription regulation</keyword>
<dbReference type="Gene3D" id="1.10.10.60">
    <property type="entry name" value="Homeodomain-like"/>
    <property type="match status" value="2"/>
</dbReference>
<dbReference type="PROSITE" id="PS01124">
    <property type="entry name" value="HTH_ARAC_FAMILY_2"/>
    <property type="match status" value="1"/>
</dbReference>
<dbReference type="AlphaFoldDB" id="A0A0M0HPZ7"/>
<dbReference type="InterPro" id="IPR018060">
    <property type="entry name" value="HTH_AraC"/>
</dbReference>
<dbReference type="SMART" id="SM00342">
    <property type="entry name" value="HTH_ARAC"/>
    <property type="match status" value="1"/>
</dbReference>
<evidence type="ECO:0000256" key="1">
    <source>
        <dbReference type="ARBA" id="ARBA00023015"/>
    </source>
</evidence>
<accession>A0A0M0HPZ7</accession>
<proteinExistence type="predicted"/>
<evidence type="ECO:0000313" key="6">
    <source>
        <dbReference type="Proteomes" id="UP000037515"/>
    </source>
</evidence>
<dbReference type="Pfam" id="PF12833">
    <property type="entry name" value="HTH_18"/>
    <property type="match status" value="1"/>
</dbReference>
<evidence type="ECO:0000259" key="4">
    <source>
        <dbReference type="PROSITE" id="PS01124"/>
    </source>
</evidence>
<gene>
    <name evidence="5" type="ORF">AKJ17_08335</name>
</gene>
<keyword evidence="2" id="KW-0238">DNA-binding</keyword>
<dbReference type="InterPro" id="IPR018062">
    <property type="entry name" value="HTH_AraC-typ_CS"/>
</dbReference>
<dbReference type="PANTHER" id="PTHR43280:SF10">
    <property type="entry name" value="REGULATORY PROTEIN POCR"/>
    <property type="match status" value="1"/>
</dbReference>
<evidence type="ECO:0000256" key="2">
    <source>
        <dbReference type="ARBA" id="ARBA00023125"/>
    </source>
</evidence>
<sequence length="239" mass="27888">MHWLGRPVKDLPSSCSSRITEQFNIVEYGDDISILSDPNVHVCIFFVGGNNAVSSQCISTLCKNLTKRLIVLITADSEAELPDKSVTDEVYTFDPESFTLWLNQVQNKYFSTRAPFLGFNDKPSRKNPLLPDDIEKVLRYIQKNLHREIREDDVANMCHYSTTYFSRYFHKHMEVCFRDYLIEQRLTLAKMLLEEQPNVKIAYIAYQCGYQDISYFARIFKKRIGLTPATYRQRILKGK</sequence>
<dbReference type="PATRIC" id="fig|693.5.peg.1705"/>
<dbReference type="PROSITE" id="PS00041">
    <property type="entry name" value="HTH_ARAC_FAMILY_1"/>
    <property type="match status" value="1"/>
</dbReference>
<keyword evidence="6" id="KW-1185">Reference proteome</keyword>
<organism evidence="5 6">
    <name type="scientific">Vibrio nereis</name>
    <dbReference type="NCBI Taxonomy" id="693"/>
    <lineage>
        <taxon>Bacteria</taxon>
        <taxon>Pseudomonadati</taxon>
        <taxon>Pseudomonadota</taxon>
        <taxon>Gammaproteobacteria</taxon>
        <taxon>Vibrionales</taxon>
        <taxon>Vibrionaceae</taxon>
        <taxon>Vibrio</taxon>
    </lineage>
</organism>
<dbReference type="InterPro" id="IPR009057">
    <property type="entry name" value="Homeodomain-like_sf"/>
</dbReference>
<reference evidence="6" key="1">
    <citation type="submission" date="2015-08" db="EMBL/GenBank/DDBJ databases">
        <title>Vibrio galatheae sp. nov., a novel member of the Vibrionaceae family isolated from the Solomon Islands.</title>
        <authorList>
            <person name="Giubergia S."/>
            <person name="Machado H."/>
            <person name="Mateiu R.V."/>
            <person name="Gram L."/>
        </authorList>
    </citation>
    <scope>NUCLEOTIDE SEQUENCE [LARGE SCALE GENOMIC DNA]</scope>
    <source>
        <strain evidence="6">DSM 19584</strain>
    </source>
</reference>
<dbReference type="InterPro" id="IPR020449">
    <property type="entry name" value="Tscrpt_reg_AraC-type_HTH"/>
</dbReference>
<evidence type="ECO:0000256" key="3">
    <source>
        <dbReference type="ARBA" id="ARBA00023163"/>
    </source>
</evidence>
<comment type="caution">
    <text evidence="5">The sequence shown here is derived from an EMBL/GenBank/DDBJ whole genome shotgun (WGS) entry which is preliminary data.</text>
</comment>
<feature type="domain" description="HTH araC/xylS-type" evidence="4">
    <location>
        <begin position="135"/>
        <end position="234"/>
    </location>
</feature>
<evidence type="ECO:0000313" key="5">
    <source>
        <dbReference type="EMBL" id="KOO04091.1"/>
    </source>
</evidence>
<dbReference type="GO" id="GO:0003700">
    <property type="term" value="F:DNA-binding transcription factor activity"/>
    <property type="evidence" value="ECO:0007669"/>
    <property type="project" value="InterPro"/>
</dbReference>
<protein>
    <recommendedName>
        <fullName evidence="4">HTH araC/xylS-type domain-containing protein</fullName>
    </recommendedName>
</protein>
<dbReference type="EMBL" id="LHPJ01000006">
    <property type="protein sequence ID" value="KOO04091.1"/>
    <property type="molecule type" value="Genomic_DNA"/>
</dbReference>
<name>A0A0M0HPZ7_VIBNE</name>
<dbReference type="GO" id="GO:0043565">
    <property type="term" value="F:sequence-specific DNA binding"/>
    <property type="evidence" value="ECO:0007669"/>
    <property type="project" value="InterPro"/>
</dbReference>
<dbReference type="Proteomes" id="UP000037515">
    <property type="component" value="Unassembled WGS sequence"/>
</dbReference>
<keyword evidence="3" id="KW-0804">Transcription</keyword>